<dbReference type="KEGG" id="bsd:BLASA_4429"/>
<feature type="compositionally biased region" description="Low complexity" evidence="1">
    <location>
        <begin position="16"/>
        <end position="32"/>
    </location>
</feature>
<evidence type="ECO:0000256" key="1">
    <source>
        <dbReference type="SAM" id="MobiDB-lite"/>
    </source>
</evidence>
<proteinExistence type="predicted"/>
<organism evidence="2 3">
    <name type="scientific">Blastococcus saxobsidens (strain DD2)</name>
    <dbReference type="NCBI Taxonomy" id="1146883"/>
    <lineage>
        <taxon>Bacteria</taxon>
        <taxon>Bacillati</taxon>
        <taxon>Actinomycetota</taxon>
        <taxon>Actinomycetes</taxon>
        <taxon>Geodermatophilales</taxon>
        <taxon>Geodermatophilaceae</taxon>
        <taxon>Blastococcus</taxon>
    </lineage>
</organism>
<dbReference type="HOGENOM" id="CLU_2271962_0_0_11"/>
<protein>
    <submittedName>
        <fullName evidence="2">Uncharacterized protein</fullName>
    </submittedName>
</protein>
<gene>
    <name evidence="2" type="ordered locus">BLASA_4429</name>
</gene>
<sequence length="102" mass="11068">MRLPQGVTRPLHNRPRVPAAAGRRGALRVPPGWARGPPSPRGEHLVKLPPAWFLDLLAELDSEALPLGGAPQGGLLALRGAAYPRGRGTRHASRRRRRACPR</sequence>
<accession>H6RNT8</accession>
<dbReference type="Proteomes" id="UP000007517">
    <property type="component" value="Chromosome"/>
</dbReference>
<dbReference type="EMBL" id="FO117623">
    <property type="protein sequence ID" value="CCG05236.1"/>
    <property type="molecule type" value="Genomic_DNA"/>
</dbReference>
<reference evidence="3" key="2">
    <citation type="submission" date="2012-02" db="EMBL/GenBank/DDBJ databases">
        <title>Complete genome sequence of Blastococcus saxobsidens strain DD2.</title>
        <authorList>
            <person name="Genoscope."/>
        </authorList>
    </citation>
    <scope>NUCLEOTIDE SEQUENCE [LARGE SCALE GENOMIC DNA]</scope>
    <source>
        <strain evidence="3">DD2</strain>
    </source>
</reference>
<keyword evidence="3" id="KW-1185">Reference proteome</keyword>
<feature type="compositionally biased region" description="Basic residues" evidence="1">
    <location>
        <begin position="87"/>
        <end position="102"/>
    </location>
</feature>
<evidence type="ECO:0000313" key="2">
    <source>
        <dbReference type="EMBL" id="CCG05236.1"/>
    </source>
</evidence>
<feature type="region of interest" description="Disordered" evidence="1">
    <location>
        <begin position="1"/>
        <end position="41"/>
    </location>
</feature>
<name>H6RNT8_BLASD</name>
<evidence type="ECO:0000313" key="3">
    <source>
        <dbReference type="Proteomes" id="UP000007517"/>
    </source>
</evidence>
<dbReference type="AlphaFoldDB" id="H6RNT8"/>
<feature type="region of interest" description="Disordered" evidence="1">
    <location>
        <begin position="81"/>
        <end position="102"/>
    </location>
</feature>
<reference evidence="2 3" key="1">
    <citation type="journal article" date="2012" name="J. Bacteriol.">
        <title>Genome Sequence of Blastococcus saxobsidens DD2, a Stone-Inhabiting Bacterium.</title>
        <authorList>
            <person name="Chouaia B."/>
            <person name="Crotti E."/>
            <person name="Brusetti L."/>
            <person name="Daffonchio D."/>
            <person name="Essoussi I."/>
            <person name="Nouioui I."/>
            <person name="Sbissi I."/>
            <person name="Ghodhbane-Gtari F."/>
            <person name="Gtari M."/>
            <person name="Vacherie B."/>
            <person name="Barbe V."/>
            <person name="Medigue C."/>
            <person name="Gury J."/>
            <person name="Pujic P."/>
            <person name="Normand P."/>
        </authorList>
    </citation>
    <scope>NUCLEOTIDE SEQUENCE [LARGE SCALE GENOMIC DNA]</scope>
    <source>
        <strain evidence="2 3">DD2</strain>
    </source>
</reference>